<dbReference type="SUPFAM" id="SSF52540">
    <property type="entry name" value="P-loop containing nucleoside triphosphate hydrolases"/>
    <property type="match status" value="1"/>
</dbReference>
<dbReference type="InterPro" id="IPR041095">
    <property type="entry name" value="EFG_II"/>
</dbReference>
<dbReference type="SUPFAM" id="SSF54211">
    <property type="entry name" value="Ribosomal protein S5 domain 2-like"/>
    <property type="match status" value="1"/>
</dbReference>
<dbReference type="SUPFAM" id="SSF54980">
    <property type="entry name" value="EF-G C-terminal domain-like"/>
    <property type="match status" value="2"/>
</dbReference>
<dbReference type="SMART" id="SM00838">
    <property type="entry name" value="EFG_C"/>
    <property type="match status" value="1"/>
</dbReference>
<dbReference type="InterPro" id="IPR031157">
    <property type="entry name" value="G_TR_CS"/>
</dbReference>
<dbReference type="Proteomes" id="UP000002730">
    <property type="component" value="Chromosome"/>
</dbReference>
<dbReference type="SUPFAM" id="SSF50447">
    <property type="entry name" value="Translation proteins"/>
    <property type="match status" value="1"/>
</dbReference>
<dbReference type="InterPro" id="IPR053905">
    <property type="entry name" value="EF-G-like_DII"/>
</dbReference>
<protein>
    <submittedName>
        <fullName evidence="5">Small GTP-binding protein</fullName>
    </submittedName>
</protein>
<dbReference type="Pfam" id="PF03764">
    <property type="entry name" value="EFG_IV"/>
    <property type="match status" value="1"/>
</dbReference>
<evidence type="ECO:0000256" key="1">
    <source>
        <dbReference type="ARBA" id="ARBA00022741"/>
    </source>
</evidence>
<dbReference type="KEGG" id="ccb:Clocel_0643"/>
<name>D9SRP7_CLOC7</name>
<dbReference type="InterPro" id="IPR005225">
    <property type="entry name" value="Small_GTP-bd"/>
</dbReference>
<gene>
    <name evidence="5" type="ordered locus">Clocel_0643</name>
</gene>
<dbReference type="InterPro" id="IPR005517">
    <property type="entry name" value="Transl_elong_EFG/EF2_IV"/>
</dbReference>
<reference evidence="5 6" key="1">
    <citation type="submission" date="2010-08" db="EMBL/GenBank/DDBJ databases">
        <title>Complete sequence of Clostridium cellulovorans 743B.</title>
        <authorList>
            <consortium name="US DOE Joint Genome Institute"/>
            <person name="Lucas S."/>
            <person name="Copeland A."/>
            <person name="Lapidus A."/>
            <person name="Cheng J.-F."/>
            <person name="Bruce D."/>
            <person name="Goodwin L."/>
            <person name="Pitluck S."/>
            <person name="Chertkov O."/>
            <person name="Detter J.C."/>
            <person name="Han C."/>
            <person name="Tapia R."/>
            <person name="Land M."/>
            <person name="Hauser L."/>
            <person name="Chang Y.-J."/>
            <person name="Jeffries C."/>
            <person name="Kyrpides N."/>
            <person name="Ivanova N."/>
            <person name="Mikhailova N."/>
            <person name="Hemme C.L."/>
            <person name="Woyke T."/>
        </authorList>
    </citation>
    <scope>NUCLEOTIDE SEQUENCE [LARGE SCALE GENOMIC DNA]</scope>
    <source>
        <strain evidence="6">ATCC 35296 / DSM 3052 / OCM 3 / 743B</strain>
    </source>
</reference>
<dbReference type="InterPro" id="IPR014721">
    <property type="entry name" value="Ribsml_uS5_D2-typ_fold_subgr"/>
</dbReference>
<dbReference type="InterPro" id="IPR000795">
    <property type="entry name" value="T_Tr_GTP-bd_dom"/>
</dbReference>
<dbReference type="GO" id="GO:0006412">
    <property type="term" value="P:translation"/>
    <property type="evidence" value="ECO:0007669"/>
    <property type="project" value="UniProtKB-KW"/>
</dbReference>
<dbReference type="eggNOG" id="COG0480">
    <property type="taxonomic scope" value="Bacteria"/>
</dbReference>
<dbReference type="Pfam" id="PF14492">
    <property type="entry name" value="EFG_III"/>
    <property type="match status" value="1"/>
</dbReference>
<dbReference type="PROSITE" id="PS00301">
    <property type="entry name" value="G_TR_1"/>
    <property type="match status" value="1"/>
</dbReference>
<dbReference type="PRINTS" id="PR00315">
    <property type="entry name" value="ELONGATNFCT"/>
</dbReference>
<dbReference type="PANTHER" id="PTHR43261:SF1">
    <property type="entry name" value="RIBOSOME-RELEASING FACTOR 2, MITOCHONDRIAL"/>
    <property type="match status" value="1"/>
</dbReference>
<dbReference type="InterPro" id="IPR020568">
    <property type="entry name" value="Ribosomal_Su5_D2-typ_SF"/>
</dbReference>
<dbReference type="AlphaFoldDB" id="D9SRP7"/>
<evidence type="ECO:0000259" key="4">
    <source>
        <dbReference type="PROSITE" id="PS51722"/>
    </source>
</evidence>
<dbReference type="PROSITE" id="PS51722">
    <property type="entry name" value="G_TR_2"/>
    <property type="match status" value="1"/>
</dbReference>
<dbReference type="NCBIfam" id="TIGR00231">
    <property type="entry name" value="small_GTP"/>
    <property type="match status" value="1"/>
</dbReference>
<dbReference type="PANTHER" id="PTHR43261">
    <property type="entry name" value="TRANSLATION ELONGATION FACTOR G-RELATED"/>
    <property type="match status" value="1"/>
</dbReference>
<proteinExistence type="predicted"/>
<dbReference type="STRING" id="573061.Clocel_0643"/>
<dbReference type="HOGENOM" id="CLU_002794_5_1_9"/>
<dbReference type="GO" id="GO:0003924">
    <property type="term" value="F:GTPase activity"/>
    <property type="evidence" value="ECO:0007669"/>
    <property type="project" value="InterPro"/>
</dbReference>
<dbReference type="Pfam" id="PF00009">
    <property type="entry name" value="GTP_EFTU"/>
    <property type="match status" value="1"/>
</dbReference>
<accession>D9SRP7</accession>
<keyword evidence="6" id="KW-1185">Reference proteome</keyword>
<dbReference type="GO" id="GO:0032790">
    <property type="term" value="P:ribosome disassembly"/>
    <property type="evidence" value="ECO:0007669"/>
    <property type="project" value="TreeGrafter"/>
</dbReference>
<dbReference type="OrthoDB" id="9801472at2"/>
<dbReference type="EMBL" id="CP002160">
    <property type="protein sequence ID" value="ADL50414.1"/>
    <property type="molecule type" value="Genomic_DNA"/>
</dbReference>
<keyword evidence="3" id="KW-0342">GTP-binding</keyword>
<dbReference type="Pfam" id="PF22042">
    <property type="entry name" value="EF-G_D2"/>
    <property type="match status" value="1"/>
</dbReference>
<dbReference type="Pfam" id="PF00679">
    <property type="entry name" value="EFG_C"/>
    <property type="match status" value="1"/>
</dbReference>
<sequence length="658" mass="73206">MRKEKNIRNIGILAHVDAGKTTITENMLFKSGVIRSLGAVDKGTTRTDNLDIERQRGISVKASAVNFIWRDTEINLIDTPGHADFSAEVERALGVLDGAVLIISAVEGVQPQTKVYFDALKAMKIPTLIVINKIDRIGADIDRVIKDINMQLTEKVAPIQCIEGENTKDPVIKGISTTDFKDSVYMEEAITKLSEYDESLLEAYLEDEEIGDNRITEALAKITGQGDFYPILFASGIRNVGIEELMDSVVKLFPPLVVDEEGDLSAIVYKVEHHKVLGKIAYVRMFQGSLENRTLVHNVTKDVEEKVAQIKKISGYKEVDCTKLTAGDIGIISGLSKISIGDILGSEENIPFVPNIAKPLLTLQIFPKQKGKYMELVQAVEILEEEDPLLNFQWIKEKNELHIQIMGMIQVEILEAILLERFNIVVEFGEPSVIYKETPASSGYGHCRYTMPKPCWAVTRFKIEPAETGSGLSYKSEVRKEDIKEKYQREVERQLPITLKQGIYGWEVIDLKVTLVEGEDHVMHSNPGDFLIATAMGIMNGLATVKTTLLEPVLNFKIIVPEEVGGKLLGDIVEMRGTFDTPIIEAGTFNVEGQLPVATSLDYPVKLGIISSGKGIMITRFSGYKPIPLELGATRERVGVNPLDREKYILFSRNAIRL</sequence>
<keyword evidence="1" id="KW-0547">Nucleotide-binding</keyword>
<dbReference type="InterPro" id="IPR035647">
    <property type="entry name" value="EFG_III/V"/>
</dbReference>
<evidence type="ECO:0000313" key="6">
    <source>
        <dbReference type="Proteomes" id="UP000002730"/>
    </source>
</evidence>
<feature type="domain" description="Tr-type G" evidence="4">
    <location>
        <begin position="5"/>
        <end position="257"/>
    </location>
</feature>
<dbReference type="PRINTS" id="PR01037">
    <property type="entry name" value="TCRTETOQM"/>
</dbReference>
<dbReference type="InterPro" id="IPR027417">
    <property type="entry name" value="P-loop_NTPase"/>
</dbReference>
<dbReference type="Gene3D" id="3.40.50.300">
    <property type="entry name" value="P-loop containing nucleotide triphosphate hydrolases"/>
    <property type="match status" value="1"/>
</dbReference>
<evidence type="ECO:0000256" key="2">
    <source>
        <dbReference type="ARBA" id="ARBA00022917"/>
    </source>
</evidence>
<dbReference type="RefSeq" id="WP_010074806.1">
    <property type="nucleotide sequence ID" value="NC_014393.1"/>
</dbReference>
<keyword evidence="2" id="KW-0648">Protein biosynthesis</keyword>
<dbReference type="Gene3D" id="3.30.70.870">
    <property type="entry name" value="Elongation Factor G (Translational Gtpase), domain 3"/>
    <property type="match status" value="1"/>
</dbReference>
<dbReference type="Gene3D" id="2.40.30.10">
    <property type="entry name" value="Translation factors"/>
    <property type="match status" value="1"/>
</dbReference>
<organism evidence="5 6">
    <name type="scientific">Clostridium cellulovorans (strain ATCC 35296 / DSM 3052 / OCM 3 / 743B)</name>
    <dbReference type="NCBI Taxonomy" id="573061"/>
    <lineage>
        <taxon>Bacteria</taxon>
        <taxon>Bacillati</taxon>
        <taxon>Bacillota</taxon>
        <taxon>Clostridia</taxon>
        <taxon>Eubacteriales</taxon>
        <taxon>Clostridiaceae</taxon>
        <taxon>Clostridium</taxon>
    </lineage>
</organism>
<dbReference type="InterPro" id="IPR000640">
    <property type="entry name" value="EFG_V-like"/>
</dbReference>
<dbReference type="InterPro" id="IPR009000">
    <property type="entry name" value="Transl_B-barrel_sf"/>
</dbReference>
<evidence type="ECO:0000313" key="5">
    <source>
        <dbReference type="EMBL" id="ADL50414.1"/>
    </source>
</evidence>
<dbReference type="Gene3D" id="3.30.230.10">
    <property type="match status" value="1"/>
</dbReference>
<evidence type="ECO:0000256" key="3">
    <source>
        <dbReference type="ARBA" id="ARBA00023134"/>
    </source>
</evidence>
<dbReference type="GO" id="GO:0005525">
    <property type="term" value="F:GTP binding"/>
    <property type="evidence" value="ECO:0007669"/>
    <property type="project" value="UniProtKB-KW"/>
</dbReference>
<dbReference type="Gene3D" id="3.30.70.240">
    <property type="match status" value="1"/>
</dbReference>
<dbReference type="SMART" id="SM00889">
    <property type="entry name" value="EFG_IV"/>
    <property type="match status" value="1"/>
</dbReference>